<reference evidence="3" key="2">
    <citation type="submission" date="2015-01" db="EMBL/GenBank/DDBJ databases">
        <title>Evolutionary Origins and Diversification of the Mycorrhizal Mutualists.</title>
        <authorList>
            <consortium name="DOE Joint Genome Institute"/>
            <consortium name="Mycorrhizal Genomics Consortium"/>
            <person name="Kohler A."/>
            <person name="Kuo A."/>
            <person name="Nagy L.G."/>
            <person name="Floudas D."/>
            <person name="Copeland A."/>
            <person name="Barry K.W."/>
            <person name="Cichocki N."/>
            <person name="Veneault-Fourrey C."/>
            <person name="LaButti K."/>
            <person name="Lindquist E.A."/>
            <person name="Lipzen A."/>
            <person name="Lundell T."/>
            <person name="Morin E."/>
            <person name="Murat C."/>
            <person name="Riley R."/>
            <person name="Ohm R."/>
            <person name="Sun H."/>
            <person name="Tunlid A."/>
            <person name="Henrissat B."/>
            <person name="Grigoriev I.V."/>
            <person name="Hibbett D.S."/>
            <person name="Martin F."/>
        </authorList>
    </citation>
    <scope>NUCLEOTIDE SEQUENCE [LARGE SCALE GENOMIC DNA]</scope>
    <source>
        <strain evidence="3">Ve08.2h10</strain>
    </source>
</reference>
<dbReference type="Proteomes" id="UP000054538">
    <property type="component" value="Unassembled WGS sequence"/>
</dbReference>
<reference evidence="2 3" key="1">
    <citation type="submission" date="2014-04" db="EMBL/GenBank/DDBJ databases">
        <authorList>
            <consortium name="DOE Joint Genome Institute"/>
            <person name="Kuo A."/>
            <person name="Kohler A."/>
            <person name="Jargeat P."/>
            <person name="Nagy L.G."/>
            <person name="Floudas D."/>
            <person name="Copeland A."/>
            <person name="Barry K.W."/>
            <person name="Cichocki N."/>
            <person name="Veneault-Fourrey C."/>
            <person name="LaButti K."/>
            <person name="Lindquist E.A."/>
            <person name="Lipzen A."/>
            <person name="Lundell T."/>
            <person name="Morin E."/>
            <person name="Murat C."/>
            <person name="Sun H."/>
            <person name="Tunlid A."/>
            <person name="Henrissat B."/>
            <person name="Grigoriev I.V."/>
            <person name="Hibbett D.S."/>
            <person name="Martin F."/>
            <person name="Nordberg H.P."/>
            <person name="Cantor M.N."/>
            <person name="Hua S.X."/>
        </authorList>
    </citation>
    <scope>NUCLEOTIDE SEQUENCE [LARGE SCALE GENOMIC DNA]</scope>
    <source>
        <strain evidence="2 3">Ve08.2h10</strain>
    </source>
</reference>
<accession>A0A0D0D3Z9</accession>
<sequence length="303" mass="33279">VADESQGVKITTETKDTPTITLEDLIPEPGESDEDDASQNWLDFKGKKIHKASVIRCLFSSELAKKSWEHLLRVRGYTRNFSPKTSLNCNDLTGEQFLVGDLAALLICSDKTIALAILQVTSIEQDKQCVSGVAEDSLRLSTVKTFVSGQILQMMPTATHDDDGNPTLPAMQQLLLWTGSYCKLAPLKRKKKSNSSAQTSTMSVSRKALIIRISGQTIHPLNLRIESTSHLPPTLWPIHSTETWAVSVIKLSAVVDALWELTELNQANSHVPKCGGDSDGFPYKLRDGTFFVSHGVVCTQADL</sequence>
<dbReference type="HOGENOM" id="CLU_080067_0_0_1"/>
<keyword evidence="3" id="KW-1185">Reference proteome</keyword>
<evidence type="ECO:0000256" key="1">
    <source>
        <dbReference type="SAM" id="MobiDB-lite"/>
    </source>
</evidence>
<evidence type="ECO:0000313" key="2">
    <source>
        <dbReference type="EMBL" id="KIK78311.1"/>
    </source>
</evidence>
<proteinExistence type="predicted"/>
<gene>
    <name evidence="2" type="ORF">PAXRUDRAFT_164306</name>
</gene>
<protein>
    <submittedName>
        <fullName evidence="2">Uncharacterized protein</fullName>
    </submittedName>
</protein>
<feature type="region of interest" description="Disordered" evidence="1">
    <location>
        <begin position="1"/>
        <end position="37"/>
    </location>
</feature>
<name>A0A0D0D3Z9_9AGAM</name>
<dbReference type="AlphaFoldDB" id="A0A0D0D3Z9"/>
<dbReference type="EMBL" id="KN826632">
    <property type="protein sequence ID" value="KIK78311.1"/>
    <property type="molecule type" value="Genomic_DNA"/>
</dbReference>
<evidence type="ECO:0000313" key="3">
    <source>
        <dbReference type="Proteomes" id="UP000054538"/>
    </source>
</evidence>
<feature type="non-terminal residue" evidence="2">
    <location>
        <position position="1"/>
    </location>
</feature>
<organism evidence="2 3">
    <name type="scientific">Paxillus rubicundulus Ve08.2h10</name>
    <dbReference type="NCBI Taxonomy" id="930991"/>
    <lineage>
        <taxon>Eukaryota</taxon>
        <taxon>Fungi</taxon>
        <taxon>Dikarya</taxon>
        <taxon>Basidiomycota</taxon>
        <taxon>Agaricomycotina</taxon>
        <taxon>Agaricomycetes</taxon>
        <taxon>Agaricomycetidae</taxon>
        <taxon>Boletales</taxon>
        <taxon>Paxilineae</taxon>
        <taxon>Paxillaceae</taxon>
        <taxon>Paxillus</taxon>
    </lineage>
</organism>
<dbReference type="InParanoid" id="A0A0D0D3Z9"/>
<dbReference type="OrthoDB" id="2691851at2759"/>